<dbReference type="InterPro" id="IPR035930">
    <property type="entry name" value="FomD-like_sf"/>
</dbReference>
<organism evidence="2 3">
    <name type="scientific">Agromyces larvae</name>
    <dbReference type="NCBI Taxonomy" id="2929802"/>
    <lineage>
        <taxon>Bacteria</taxon>
        <taxon>Bacillati</taxon>
        <taxon>Actinomycetota</taxon>
        <taxon>Actinomycetes</taxon>
        <taxon>Micrococcales</taxon>
        <taxon>Microbacteriaceae</taxon>
        <taxon>Agromyces</taxon>
    </lineage>
</organism>
<accession>A0ABY4BX16</accession>
<evidence type="ECO:0000313" key="2">
    <source>
        <dbReference type="EMBL" id="UOE43767.1"/>
    </source>
</evidence>
<name>A0ABY4BX16_9MICO</name>
<feature type="domain" description="DUF402" evidence="1">
    <location>
        <begin position="52"/>
        <end position="165"/>
    </location>
</feature>
<sequence>MRPNDLHAGTPVRVRVTKWDGSPHWAFDGIWLGADRHGDWLGFPPGTSYARPGKSFVADWPAVGMFPRAGWAPAFNDGHPRGLGIYIDLASVPEWRFDVGTDGHGVWTITYIDLDLDVVERAGAPAYIDDEDEFADHAVAFGYPAEVVARVRADADAVLAAVRRREPPFDGATAAGWLARLRALAGESTTAE</sequence>
<evidence type="ECO:0000313" key="3">
    <source>
        <dbReference type="Proteomes" id="UP000832097"/>
    </source>
</evidence>
<dbReference type="Proteomes" id="UP000832097">
    <property type="component" value="Chromosome"/>
</dbReference>
<dbReference type="Gene3D" id="2.40.380.10">
    <property type="entry name" value="FomD-like"/>
    <property type="match status" value="1"/>
</dbReference>
<keyword evidence="3" id="KW-1185">Reference proteome</keyword>
<dbReference type="Pfam" id="PF04167">
    <property type="entry name" value="DUF402"/>
    <property type="match status" value="1"/>
</dbReference>
<evidence type="ECO:0000259" key="1">
    <source>
        <dbReference type="Pfam" id="PF04167"/>
    </source>
</evidence>
<dbReference type="InterPro" id="IPR007295">
    <property type="entry name" value="DUF402"/>
</dbReference>
<reference evidence="2 3" key="1">
    <citation type="submission" date="2022-03" db="EMBL/GenBank/DDBJ databases">
        <title>Mucilaginibacter sp. isolated from the gut of Protaetia brevitarsis seulensis larvae.</title>
        <authorList>
            <person name="Won M."/>
            <person name="Kim S.-J."/>
            <person name="Kwon S.-W."/>
        </authorList>
    </citation>
    <scope>NUCLEOTIDE SEQUENCE [LARGE SCALE GENOMIC DNA]</scope>
    <source>
        <strain evidence="2 3">CFWR-12</strain>
    </source>
</reference>
<dbReference type="SUPFAM" id="SSF159234">
    <property type="entry name" value="FomD-like"/>
    <property type="match status" value="1"/>
</dbReference>
<dbReference type="EMBL" id="CP094528">
    <property type="protein sequence ID" value="UOE43767.1"/>
    <property type="molecule type" value="Genomic_DNA"/>
</dbReference>
<proteinExistence type="predicted"/>
<dbReference type="RefSeq" id="WP_243554966.1">
    <property type="nucleotide sequence ID" value="NZ_CP094528.1"/>
</dbReference>
<protein>
    <submittedName>
        <fullName evidence="2">YgaC family protein</fullName>
    </submittedName>
</protein>
<gene>
    <name evidence="2" type="ORF">MTO99_16590</name>
</gene>